<reference evidence="1 2" key="1">
    <citation type="submission" date="2020-08" db="EMBL/GenBank/DDBJ databases">
        <title>Sequencing the genomes of 1000 actinobacteria strains.</title>
        <authorList>
            <person name="Klenk H.-P."/>
        </authorList>
    </citation>
    <scope>NUCLEOTIDE SEQUENCE [LARGE SCALE GENOMIC DNA]</scope>
    <source>
        <strain evidence="1 2">DSM 44551</strain>
    </source>
</reference>
<organism evidence="1 2">
    <name type="scientific">Nocardiopsis composta</name>
    <dbReference type="NCBI Taxonomy" id="157465"/>
    <lineage>
        <taxon>Bacteria</taxon>
        <taxon>Bacillati</taxon>
        <taxon>Actinomycetota</taxon>
        <taxon>Actinomycetes</taxon>
        <taxon>Streptosporangiales</taxon>
        <taxon>Nocardiopsidaceae</taxon>
        <taxon>Nocardiopsis</taxon>
    </lineage>
</organism>
<dbReference type="EMBL" id="JACHDB010000001">
    <property type="protein sequence ID" value="MBB5431977.1"/>
    <property type="molecule type" value="Genomic_DNA"/>
</dbReference>
<dbReference type="Pfam" id="PF04134">
    <property type="entry name" value="DCC1-like"/>
    <property type="match status" value="1"/>
</dbReference>
<evidence type="ECO:0000313" key="1">
    <source>
        <dbReference type="EMBL" id="MBB5431977.1"/>
    </source>
</evidence>
<accession>A0A7W8QK71</accession>
<proteinExistence type="predicted"/>
<protein>
    <submittedName>
        <fullName evidence="1">Putative DCC family thiol-disulfide oxidoreductase YuxK</fullName>
    </submittedName>
</protein>
<dbReference type="AlphaFoldDB" id="A0A7W8QK71"/>
<name>A0A7W8QK71_9ACTN</name>
<sequence>MTETRTAPRGPVLVYDGDCGFCTSSVRLAERRLAPGVRAVPWQRAGLPEATERRALEEVLLLHPDGRRIWGGSDAVAVLLLTGPHRALRPLGLLLRAPVLRGVGAAAYRWVARNRYRMPGGTPACSVRSAP</sequence>
<keyword evidence="2" id="KW-1185">Reference proteome</keyword>
<dbReference type="GO" id="GO:0015035">
    <property type="term" value="F:protein-disulfide reductase activity"/>
    <property type="evidence" value="ECO:0007669"/>
    <property type="project" value="InterPro"/>
</dbReference>
<dbReference type="RefSeq" id="WP_184391610.1">
    <property type="nucleotide sequence ID" value="NZ_BAAAJD010000058.1"/>
</dbReference>
<comment type="caution">
    <text evidence="1">The sequence shown here is derived from an EMBL/GenBank/DDBJ whole genome shotgun (WGS) entry which is preliminary data.</text>
</comment>
<evidence type="ECO:0000313" key="2">
    <source>
        <dbReference type="Proteomes" id="UP000572635"/>
    </source>
</evidence>
<gene>
    <name evidence="1" type="ORF">HDA36_002061</name>
</gene>
<dbReference type="Proteomes" id="UP000572635">
    <property type="component" value="Unassembled WGS sequence"/>
</dbReference>
<dbReference type="InterPro" id="IPR007263">
    <property type="entry name" value="DCC1-like"/>
</dbReference>